<feature type="compositionally biased region" description="Basic and acidic residues" evidence="1">
    <location>
        <begin position="458"/>
        <end position="479"/>
    </location>
</feature>
<evidence type="ECO:0008006" key="4">
    <source>
        <dbReference type="Google" id="ProtNLM"/>
    </source>
</evidence>
<sequence length="502" mass="54389">MTELLQFILDHEKAFQSTGRLASLYSDFRLQANTNPDGYNANISAWRKALADAARAGLIPSQGGSRDLLTIRTGDELVQALDSKQWGRPLALGSVIHDAVEKKEMIPLKDFLSSNTSIYSRNWTITPQQVITWMLRQLGMVGGVSTQDRLAVGQFVLVANVESAADAILKKQSSLATSSTSNIYSLSTFTSAFSDALNPSTPLSPTDISLLLTYLSRDRPSLSYSPSSGTIKFAPTSSPTPPAPITEEDTTMARLTTLIASLRTQLPLLTTRIATLDTEARSAVSSSSSSLSTSAKSVARTALRQKKLAETTLVQRGDTLAQLEAALAQIETAAGNVAVVAAMRESAEVLRGLNERVGGVEGVERVTEGLREEMGRVEEVSAVLGEVGAESVEEGEVEEESEELEREVREKEKRVREEREEREAEETRRRLAVLEQGEGERVVASREEGENGGMTSEALERKSGGKEEMPVRQATERVEGMSVDEEQAATNESQSNPAIPAE</sequence>
<dbReference type="Gene3D" id="6.10.140.1230">
    <property type="match status" value="1"/>
</dbReference>
<feature type="compositionally biased region" description="Acidic residues" evidence="1">
    <location>
        <begin position="391"/>
        <end position="405"/>
    </location>
</feature>
<feature type="compositionally biased region" description="Basic and acidic residues" evidence="1">
    <location>
        <begin position="438"/>
        <end position="449"/>
    </location>
</feature>
<dbReference type="Proteomes" id="UP000800092">
    <property type="component" value="Unassembled WGS sequence"/>
</dbReference>
<proteinExistence type="predicted"/>
<dbReference type="InterPro" id="IPR005024">
    <property type="entry name" value="Snf7_fam"/>
</dbReference>
<gene>
    <name evidence="2" type="ORF">EV356DRAFT_572970</name>
</gene>
<dbReference type="EMBL" id="ML991774">
    <property type="protein sequence ID" value="KAF2238929.1"/>
    <property type="molecule type" value="Genomic_DNA"/>
</dbReference>
<dbReference type="GO" id="GO:0000815">
    <property type="term" value="C:ESCRT III complex"/>
    <property type="evidence" value="ECO:0007669"/>
    <property type="project" value="TreeGrafter"/>
</dbReference>
<reference evidence="2" key="1">
    <citation type="journal article" date="2020" name="Stud. Mycol.">
        <title>101 Dothideomycetes genomes: a test case for predicting lifestyles and emergence of pathogens.</title>
        <authorList>
            <person name="Haridas S."/>
            <person name="Albert R."/>
            <person name="Binder M."/>
            <person name="Bloem J."/>
            <person name="Labutti K."/>
            <person name="Salamov A."/>
            <person name="Andreopoulos B."/>
            <person name="Baker S."/>
            <person name="Barry K."/>
            <person name="Bills G."/>
            <person name="Bluhm B."/>
            <person name="Cannon C."/>
            <person name="Castanera R."/>
            <person name="Culley D."/>
            <person name="Daum C."/>
            <person name="Ezra D."/>
            <person name="Gonzalez J."/>
            <person name="Henrissat B."/>
            <person name="Kuo A."/>
            <person name="Liang C."/>
            <person name="Lipzen A."/>
            <person name="Lutzoni F."/>
            <person name="Magnuson J."/>
            <person name="Mondo S."/>
            <person name="Nolan M."/>
            <person name="Ohm R."/>
            <person name="Pangilinan J."/>
            <person name="Park H.-J."/>
            <person name="Ramirez L."/>
            <person name="Alfaro M."/>
            <person name="Sun H."/>
            <person name="Tritt A."/>
            <person name="Yoshinaga Y."/>
            <person name="Zwiers L.-H."/>
            <person name="Turgeon B."/>
            <person name="Goodwin S."/>
            <person name="Spatafora J."/>
            <person name="Crous P."/>
            <person name="Grigoriev I."/>
        </authorList>
    </citation>
    <scope>NUCLEOTIDE SEQUENCE</scope>
    <source>
        <strain evidence="2">Tuck. ex Michener</strain>
    </source>
</reference>
<dbReference type="GO" id="GO:0005771">
    <property type="term" value="C:multivesicular body"/>
    <property type="evidence" value="ECO:0007669"/>
    <property type="project" value="TreeGrafter"/>
</dbReference>
<dbReference type="Pfam" id="PF03357">
    <property type="entry name" value="Snf7"/>
    <property type="match status" value="1"/>
</dbReference>
<dbReference type="GO" id="GO:0009898">
    <property type="term" value="C:cytoplasmic side of plasma membrane"/>
    <property type="evidence" value="ECO:0007669"/>
    <property type="project" value="TreeGrafter"/>
</dbReference>
<name>A0A6A6HM57_VIRVR</name>
<feature type="region of interest" description="Disordered" evidence="1">
    <location>
        <begin position="226"/>
        <end position="246"/>
    </location>
</feature>
<organism evidence="2 3">
    <name type="scientific">Viridothelium virens</name>
    <name type="common">Speckled blister lichen</name>
    <name type="synonym">Trypethelium virens</name>
    <dbReference type="NCBI Taxonomy" id="1048519"/>
    <lineage>
        <taxon>Eukaryota</taxon>
        <taxon>Fungi</taxon>
        <taxon>Dikarya</taxon>
        <taxon>Ascomycota</taxon>
        <taxon>Pezizomycotina</taxon>
        <taxon>Dothideomycetes</taxon>
        <taxon>Dothideomycetes incertae sedis</taxon>
        <taxon>Trypetheliales</taxon>
        <taxon>Trypetheliaceae</taxon>
        <taxon>Viridothelium</taxon>
    </lineage>
</organism>
<accession>A0A6A6HM57</accession>
<dbReference type="PANTHER" id="PTHR22761">
    <property type="entry name" value="CHARGED MULTIVESICULAR BODY PROTEIN"/>
    <property type="match status" value="1"/>
</dbReference>
<feature type="compositionally biased region" description="Polar residues" evidence="1">
    <location>
        <begin position="488"/>
        <end position="502"/>
    </location>
</feature>
<dbReference type="GO" id="GO:0032511">
    <property type="term" value="P:late endosome to vacuole transport via multivesicular body sorting pathway"/>
    <property type="evidence" value="ECO:0007669"/>
    <property type="project" value="TreeGrafter"/>
</dbReference>
<dbReference type="PANTHER" id="PTHR22761:SF18">
    <property type="entry name" value="SORTING PROTEIN SNF7 FAMILY PROTEIN, PUTATIVE (AFU_ORTHOLOGUE AFUA_2G16692)-RELATED"/>
    <property type="match status" value="1"/>
</dbReference>
<keyword evidence="3" id="KW-1185">Reference proteome</keyword>
<feature type="compositionally biased region" description="Basic and acidic residues" evidence="1">
    <location>
        <begin position="406"/>
        <end position="429"/>
    </location>
</feature>
<dbReference type="OrthoDB" id="10250120at2759"/>
<evidence type="ECO:0000313" key="2">
    <source>
        <dbReference type="EMBL" id="KAF2238929.1"/>
    </source>
</evidence>
<evidence type="ECO:0000256" key="1">
    <source>
        <dbReference type="SAM" id="MobiDB-lite"/>
    </source>
</evidence>
<dbReference type="AlphaFoldDB" id="A0A6A6HM57"/>
<feature type="region of interest" description="Disordered" evidence="1">
    <location>
        <begin position="387"/>
        <end position="502"/>
    </location>
</feature>
<evidence type="ECO:0000313" key="3">
    <source>
        <dbReference type="Proteomes" id="UP000800092"/>
    </source>
</evidence>
<dbReference type="GO" id="GO:0006900">
    <property type="term" value="P:vesicle budding from membrane"/>
    <property type="evidence" value="ECO:0007669"/>
    <property type="project" value="TreeGrafter"/>
</dbReference>
<protein>
    <recommendedName>
        <fullName evidence="4">Snf7-domain-containing protein</fullName>
    </recommendedName>
</protein>